<gene>
    <name evidence="1" type="ORF">RRG08_043766</name>
</gene>
<accession>A0AAE1EBQ6</accession>
<dbReference type="EMBL" id="JAWDGP010000284">
    <property type="protein sequence ID" value="KAK3801749.1"/>
    <property type="molecule type" value="Genomic_DNA"/>
</dbReference>
<comment type="caution">
    <text evidence="1">The sequence shown here is derived from an EMBL/GenBank/DDBJ whole genome shotgun (WGS) entry which is preliminary data.</text>
</comment>
<dbReference type="AlphaFoldDB" id="A0AAE1EBQ6"/>
<proteinExistence type="predicted"/>
<keyword evidence="2" id="KW-1185">Reference proteome</keyword>
<sequence>MNEEHMLRNATPMPGVYLINLKYQEVCMPHMGYSGSKEQLLKETRHSMAGAFIVTAEENFLTFEYVALEALVAPEEAEKGEELLCDTYAKPVCLCQLEKQEHNICVLYPTFANPLINLRTVHSIMLIVPPPAGRSSSNRLAKYTITIMSYGTHRLTPKMVMMMMENGSWYW</sequence>
<organism evidence="1 2">
    <name type="scientific">Elysia crispata</name>
    <name type="common">lettuce slug</name>
    <dbReference type="NCBI Taxonomy" id="231223"/>
    <lineage>
        <taxon>Eukaryota</taxon>
        <taxon>Metazoa</taxon>
        <taxon>Spiralia</taxon>
        <taxon>Lophotrochozoa</taxon>
        <taxon>Mollusca</taxon>
        <taxon>Gastropoda</taxon>
        <taxon>Heterobranchia</taxon>
        <taxon>Euthyneura</taxon>
        <taxon>Panpulmonata</taxon>
        <taxon>Sacoglossa</taxon>
        <taxon>Placobranchoidea</taxon>
        <taxon>Plakobranchidae</taxon>
        <taxon>Elysia</taxon>
    </lineage>
</organism>
<evidence type="ECO:0000313" key="1">
    <source>
        <dbReference type="EMBL" id="KAK3801749.1"/>
    </source>
</evidence>
<reference evidence="1" key="1">
    <citation type="journal article" date="2023" name="G3 (Bethesda)">
        <title>A reference genome for the long-term kleptoplast-retaining sea slug Elysia crispata morphotype clarki.</title>
        <authorList>
            <person name="Eastman K.E."/>
            <person name="Pendleton A.L."/>
            <person name="Shaikh M.A."/>
            <person name="Suttiyut T."/>
            <person name="Ogas R."/>
            <person name="Tomko P."/>
            <person name="Gavelis G."/>
            <person name="Widhalm J.R."/>
            <person name="Wisecaver J.H."/>
        </authorList>
    </citation>
    <scope>NUCLEOTIDE SEQUENCE</scope>
    <source>
        <strain evidence="1">ECLA1</strain>
    </source>
</reference>
<protein>
    <submittedName>
        <fullName evidence="1">Uncharacterized protein</fullName>
    </submittedName>
</protein>
<name>A0AAE1EBQ6_9GAST</name>
<evidence type="ECO:0000313" key="2">
    <source>
        <dbReference type="Proteomes" id="UP001283361"/>
    </source>
</evidence>
<dbReference type="Proteomes" id="UP001283361">
    <property type="component" value="Unassembled WGS sequence"/>
</dbReference>